<dbReference type="Proteomes" id="UP000199629">
    <property type="component" value="Unassembled WGS sequence"/>
</dbReference>
<comment type="cofactor">
    <cofactor evidence="1">
        <name>pyrroloquinoline quinone</name>
        <dbReference type="ChEBI" id="CHEBI:58442"/>
    </cofactor>
</comment>
<organism evidence="7 8">
    <name type="scientific">Micromonospora chaiyaphumensis</name>
    <dbReference type="NCBI Taxonomy" id="307119"/>
    <lineage>
        <taxon>Bacteria</taxon>
        <taxon>Bacillati</taxon>
        <taxon>Actinomycetota</taxon>
        <taxon>Actinomycetes</taxon>
        <taxon>Micromonosporales</taxon>
        <taxon>Micromonosporaceae</taxon>
        <taxon>Micromonospora</taxon>
    </lineage>
</organism>
<dbReference type="Pfam" id="PF13360">
    <property type="entry name" value="PQQ_2"/>
    <property type="match status" value="1"/>
</dbReference>
<dbReference type="InterPro" id="IPR011047">
    <property type="entry name" value="Quinoprotein_ADH-like_sf"/>
</dbReference>
<feature type="chain" id="PRO_5008706409" evidence="4">
    <location>
        <begin position="22"/>
        <end position="507"/>
    </location>
</feature>
<keyword evidence="8" id="KW-1185">Reference proteome</keyword>
<dbReference type="Gene3D" id="2.140.10.10">
    <property type="entry name" value="Quinoprotein alcohol dehydrogenase-like superfamily"/>
    <property type="match status" value="1"/>
</dbReference>
<dbReference type="InterPro" id="IPR002372">
    <property type="entry name" value="PQQ_rpt_dom"/>
</dbReference>
<feature type="signal peptide" evidence="4">
    <location>
        <begin position="1"/>
        <end position="21"/>
    </location>
</feature>
<dbReference type="PANTHER" id="PTHR32303:SF10">
    <property type="entry name" value="OUTER MEMBRANE PROTEIN ASSEMBLY FACTOR BAMB"/>
    <property type="match status" value="1"/>
</dbReference>
<dbReference type="RefSeq" id="WP_091261631.1">
    <property type="nucleotide sequence ID" value="NZ_FMCS01000003.1"/>
</dbReference>
<dbReference type="PANTHER" id="PTHR32303">
    <property type="entry name" value="QUINOPROTEIN ALCOHOL DEHYDROGENASE (CYTOCHROME C)"/>
    <property type="match status" value="1"/>
</dbReference>
<evidence type="ECO:0000256" key="1">
    <source>
        <dbReference type="ARBA" id="ARBA00001931"/>
    </source>
</evidence>
<dbReference type="Gene3D" id="2.40.128.630">
    <property type="match status" value="1"/>
</dbReference>
<dbReference type="InterPro" id="IPR018391">
    <property type="entry name" value="PQQ_b-propeller_rpt"/>
</dbReference>
<dbReference type="EMBL" id="FMCS01000003">
    <property type="protein sequence ID" value="SCE89278.1"/>
    <property type="molecule type" value="Genomic_DNA"/>
</dbReference>
<evidence type="ECO:0000313" key="8">
    <source>
        <dbReference type="Proteomes" id="UP000199629"/>
    </source>
</evidence>
<sequence length="507" mass="53292">MRMRVVAGIVSLGVVAGFAGAAPAGAGDRPRVPSVRDWSVAGQNTHNTRHAATERTIDARNVGRLKPRWVFTANGDINATPAVVDGVLYVPDAGGTLWAIRASDGTPVWSHPISDYTGPPVDGSRTTPAVSGDLVVIGKGFTVESPSGAGVIAVDRGDGSLRWRTQVDPNPRAKVTGAPVIDRGVVYVGISSSEEILPPPHTFRGSVVALDLRTGRILWRTYMAPPGYTGSAVWGSNPVVDRRRGLVYVGTGNNYTVPEGVCTRPEQTGCELPAADDYFDSVVALDLRTGRVRWVHKTLSADAVSELDPPPGTDMNFGSSPNLFTTTIGGRQRELLGIGQKSGDYWALDPDDGRVVWKTQVGPGGGMGGIQWGSATDGRRIYVALANSDRIPFTIPSPDGGETTLTGGMWAALDAATGRILWRTPDPQGAIDMGYVTSANGVVYVGSGAGTGDNMYALDARTGAIRWRFASGGSVIAGAAVVNGSVYWGSGYHIGTGNNKLYAFDLR</sequence>
<evidence type="ECO:0000259" key="6">
    <source>
        <dbReference type="Pfam" id="PF13360"/>
    </source>
</evidence>
<accession>A0A1C4VZB1</accession>
<evidence type="ECO:0000256" key="2">
    <source>
        <dbReference type="ARBA" id="ARBA00008156"/>
    </source>
</evidence>
<evidence type="ECO:0000256" key="3">
    <source>
        <dbReference type="ARBA" id="ARBA00023002"/>
    </source>
</evidence>
<gene>
    <name evidence="7" type="ORF">GA0070214_10355</name>
</gene>
<protein>
    <submittedName>
        <fullName evidence="7">Polyvinyl alcohol dehydrogenase (Cytochrome)</fullName>
    </submittedName>
</protein>
<dbReference type="Pfam" id="PF01011">
    <property type="entry name" value="PQQ"/>
    <property type="match status" value="1"/>
</dbReference>
<dbReference type="SMART" id="SM00564">
    <property type="entry name" value="PQQ"/>
    <property type="match status" value="6"/>
</dbReference>
<keyword evidence="4" id="KW-0732">Signal</keyword>
<name>A0A1C4VZB1_9ACTN</name>
<keyword evidence="3" id="KW-0560">Oxidoreductase</keyword>
<dbReference type="AlphaFoldDB" id="A0A1C4VZB1"/>
<reference evidence="8" key="1">
    <citation type="submission" date="2016-06" db="EMBL/GenBank/DDBJ databases">
        <authorList>
            <person name="Varghese N."/>
            <person name="Submissions Spin"/>
        </authorList>
    </citation>
    <scope>NUCLEOTIDE SEQUENCE [LARGE SCALE GENOMIC DNA]</scope>
    <source>
        <strain evidence="8">DSM 45246</strain>
    </source>
</reference>
<evidence type="ECO:0000256" key="4">
    <source>
        <dbReference type="SAM" id="SignalP"/>
    </source>
</evidence>
<dbReference type="SUPFAM" id="SSF50998">
    <property type="entry name" value="Quinoprotein alcohol dehydrogenase-like"/>
    <property type="match status" value="1"/>
</dbReference>
<comment type="similarity">
    <text evidence="2">Belongs to the bacterial PQQ dehydrogenase family.</text>
</comment>
<evidence type="ECO:0000313" key="7">
    <source>
        <dbReference type="EMBL" id="SCE89278.1"/>
    </source>
</evidence>
<dbReference type="GO" id="GO:0016491">
    <property type="term" value="F:oxidoreductase activity"/>
    <property type="evidence" value="ECO:0007669"/>
    <property type="project" value="UniProtKB-KW"/>
</dbReference>
<feature type="domain" description="Pyrrolo-quinoline quinone repeat" evidence="5">
    <location>
        <begin position="38"/>
        <end position="359"/>
    </location>
</feature>
<proteinExistence type="inferred from homology"/>
<evidence type="ECO:0000259" key="5">
    <source>
        <dbReference type="Pfam" id="PF01011"/>
    </source>
</evidence>
<feature type="domain" description="Pyrrolo-quinoline quinone repeat" evidence="6">
    <location>
        <begin position="411"/>
        <end position="505"/>
    </location>
</feature>